<dbReference type="InterPro" id="IPR011639">
    <property type="entry name" value="MethylTrfase_TaqI-like_dom"/>
</dbReference>
<evidence type="ECO:0000259" key="7">
    <source>
        <dbReference type="Pfam" id="PF07669"/>
    </source>
</evidence>
<dbReference type="InterPro" id="IPR029063">
    <property type="entry name" value="SAM-dependent_MTases_sf"/>
</dbReference>
<sequence length="512" mass="57458">MPDAGDLLLVYVSSMSKQEAPVALLDKADRIRKDVSASTEQRHKSKLGQFMTPAPTARFMASLFPNAHGICRLLDAGAGVGALTCAFLDRWVEGGFQFDGVVAEAFEIDPRLNAHLRDHLAEYAERMAFQPRVFADDFIEAAVQLSLAGRQTFTHAILNPPYKKINTGSLHRVAMSRAGLETVNLYTGFVALALDLMVQGGTLVAIIPRSFCNGPYYRPFRDWIFKRAAIKRMHLFDSRNSAFKDDKVLQENVIIVLERGGQQTTVEVSTSTDDTFSDLVITRHDFTKIVHPGDRERFIHIPTSEEVDPLDLPGLTHTIASLGLTVSTGPVVDFRMRYHTRKMPEEGTVPLLYPGHQIGYGLKWPVEDIKKFNAIVDDDESRKWLIPNGWYPVVRRFSSKEEKRRIVAGVIDPRELAGFSRIGLENHVNYIHEKKQPLSEELAKGLAVFLNTSAADASFRRFNGHTQVNAGDLKSMKYPSREVLCSLGRWVMALNSTPDQEMVDRAFEEAIR</sequence>
<keyword evidence="9" id="KW-1185">Reference proteome</keyword>
<reference evidence="9" key="1">
    <citation type="journal article" date="2019" name="Int. J. Syst. Evol. Microbiol.">
        <title>The Global Catalogue of Microorganisms (GCM) 10K type strain sequencing project: providing services to taxonomists for standard genome sequencing and annotation.</title>
        <authorList>
            <consortium name="The Broad Institute Genomics Platform"/>
            <consortium name="The Broad Institute Genome Sequencing Center for Infectious Disease"/>
            <person name="Wu L."/>
            <person name="Ma J."/>
        </authorList>
    </citation>
    <scope>NUCLEOTIDE SEQUENCE [LARGE SCALE GENOMIC DNA]</scope>
    <source>
        <strain evidence="9">CG52</strain>
    </source>
</reference>
<comment type="caution">
    <text evidence="8">The sequence shown here is derived from an EMBL/GenBank/DDBJ whole genome shotgun (WGS) entry which is preliminary data.</text>
</comment>
<dbReference type="RefSeq" id="WP_377403289.1">
    <property type="nucleotide sequence ID" value="NZ_JBHUEQ010000026.1"/>
</dbReference>
<dbReference type="SUPFAM" id="SSF53335">
    <property type="entry name" value="S-adenosyl-L-methionine-dependent methyltransferases"/>
    <property type="match status" value="1"/>
</dbReference>
<dbReference type="Proteomes" id="UP001597322">
    <property type="component" value="Unassembled WGS sequence"/>
</dbReference>
<comment type="similarity">
    <text evidence="1">Belongs to the N(4)/N(6)-methyltransferase family.</text>
</comment>
<gene>
    <name evidence="8" type="ORF">ACFSE1_15725</name>
</gene>
<dbReference type="PANTHER" id="PTHR33841:SF5">
    <property type="entry name" value="DNA METHYLASE (MODIFICATION METHYLASE) (METHYLTRANSFERASE)-RELATED"/>
    <property type="match status" value="1"/>
</dbReference>
<organism evidence="8 9">
    <name type="scientific">Rhizobium helianthi</name>
    <dbReference type="NCBI Taxonomy" id="1132695"/>
    <lineage>
        <taxon>Bacteria</taxon>
        <taxon>Pseudomonadati</taxon>
        <taxon>Pseudomonadota</taxon>
        <taxon>Alphaproteobacteria</taxon>
        <taxon>Hyphomicrobiales</taxon>
        <taxon>Rhizobiaceae</taxon>
        <taxon>Rhizobium/Agrobacterium group</taxon>
        <taxon>Rhizobium</taxon>
    </lineage>
</organism>
<dbReference type="GO" id="GO:0032259">
    <property type="term" value="P:methylation"/>
    <property type="evidence" value="ECO:0007669"/>
    <property type="project" value="UniProtKB-KW"/>
</dbReference>
<keyword evidence="5" id="KW-0949">S-adenosyl-L-methionine</keyword>
<dbReference type="GO" id="GO:0008168">
    <property type="term" value="F:methyltransferase activity"/>
    <property type="evidence" value="ECO:0007669"/>
    <property type="project" value="UniProtKB-KW"/>
</dbReference>
<evidence type="ECO:0000256" key="5">
    <source>
        <dbReference type="ARBA" id="ARBA00022691"/>
    </source>
</evidence>
<evidence type="ECO:0000256" key="2">
    <source>
        <dbReference type="ARBA" id="ARBA00011900"/>
    </source>
</evidence>
<proteinExistence type="inferred from homology"/>
<evidence type="ECO:0000313" key="8">
    <source>
        <dbReference type="EMBL" id="MFD1746925.1"/>
    </source>
</evidence>
<evidence type="ECO:0000256" key="3">
    <source>
        <dbReference type="ARBA" id="ARBA00022603"/>
    </source>
</evidence>
<dbReference type="EMBL" id="JBHUEQ010000026">
    <property type="protein sequence ID" value="MFD1746925.1"/>
    <property type="molecule type" value="Genomic_DNA"/>
</dbReference>
<keyword evidence="3 8" id="KW-0489">Methyltransferase</keyword>
<feature type="domain" description="Type II methyltransferase M.TaqI-like" evidence="7">
    <location>
        <begin position="137"/>
        <end position="240"/>
    </location>
</feature>
<dbReference type="EC" id="2.1.1.72" evidence="2"/>
<dbReference type="PRINTS" id="PR00507">
    <property type="entry name" value="N12N6MTFRASE"/>
</dbReference>
<dbReference type="Gene3D" id="3.40.50.150">
    <property type="entry name" value="Vaccinia Virus protein VP39"/>
    <property type="match status" value="1"/>
</dbReference>
<dbReference type="CDD" id="cd02440">
    <property type="entry name" value="AdoMet_MTases"/>
    <property type="match status" value="1"/>
</dbReference>
<evidence type="ECO:0000256" key="6">
    <source>
        <dbReference type="ARBA" id="ARBA00047942"/>
    </source>
</evidence>
<comment type="catalytic activity">
    <reaction evidence="6">
        <text>a 2'-deoxyadenosine in DNA + S-adenosyl-L-methionine = an N(6)-methyl-2'-deoxyadenosine in DNA + S-adenosyl-L-homocysteine + H(+)</text>
        <dbReference type="Rhea" id="RHEA:15197"/>
        <dbReference type="Rhea" id="RHEA-COMP:12418"/>
        <dbReference type="Rhea" id="RHEA-COMP:12419"/>
        <dbReference type="ChEBI" id="CHEBI:15378"/>
        <dbReference type="ChEBI" id="CHEBI:57856"/>
        <dbReference type="ChEBI" id="CHEBI:59789"/>
        <dbReference type="ChEBI" id="CHEBI:90615"/>
        <dbReference type="ChEBI" id="CHEBI:90616"/>
        <dbReference type="EC" id="2.1.1.72"/>
    </reaction>
</comment>
<accession>A0ABW4M8Y8</accession>
<protein>
    <recommendedName>
        <fullName evidence="2">site-specific DNA-methyltransferase (adenine-specific)</fullName>
        <ecNumber evidence="2">2.1.1.72</ecNumber>
    </recommendedName>
</protein>
<evidence type="ECO:0000256" key="1">
    <source>
        <dbReference type="ARBA" id="ARBA00006594"/>
    </source>
</evidence>
<dbReference type="PANTHER" id="PTHR33841">
    <property type="entry name" value="DNA METHYLTRANSFERASE YEEA-RELATED"/>
    <property type="match status" value="1"/>
</dbReference>
<dbReference type="Pfam" id="PF07669">
    <property type="entry name" value="Eco57I"/>
    <property type="match status" value="1"/>
</dbReference>
<evidence type="ECO:0000313" key="9">
    <source>
        <dbReference type="Proteomes" id="UP001597322"/>
    </source>
</evidence>
<keyword evidence="4" id="KW-0808">Transferase</keyword>
<evidence type="ECO:0000256" key="4">
    <source>
        <dbReference type="ARBA" id="ARBA00022679"/>
    </source>
</evidence>
<name>A0ABW4M8Y8_9HYPH</name>
<dbReference type="InterPro" id="IPR050953">
    <property type="entry name" value="N4_N6_ade-DNA_methylase"/>
</dbReference>